<name>A0A0F9EVW5_9ZZZZ</name>
<dbReference type="AlphaFoldDB" id="A0A0F9EVW5"/>
<dbReference type="EMBL" id="LAZR01025923">
    <property type="protein sequence ID" value="KKL70356.1"/>
    <property type="molecule type" value="Genomic_DNA"/>
</dbReference>
<accession>A0A0F9EVW5</accession>
<feature type="non-terminal residue" evidence="1">
    <location>
        <position position="120"/>
    </location>
</feature>
<sequence length="120" mass="13949">MEDIKSEAIISMIENVDSDETTITDEFELICSESLSSEDDTAETLEDMAIDLGEETRETLQYLETMTPQQFEDEFSAKKVNYLLKPLESGERTIKYLLKQHEKREYAKEMVKAERKPIKT</sequence>
<organism evidence="1">
    <name type="scientific">marine sediment metagenome</name>
    <dbReference type="NCBI Taxonomy" id="412755"/>
    <lineage>
        <taxon>unclassified sequences</taxon>
        <taxon>metagenomes</taxon>
        <taxon>ecological metagenomes</taxon>
    </lineage>
</organism>
<protein>
    <submittedName>
        <fullName evidence="1">Uncharacterized protein</fullName>
    </submittedName>
</protein>
<proteinExistence type="predicted"/>
<gene>
    <name evidence="1" type="ORF">LCGC14_2105750</name>
</gene>
<comment type="caution">
    <text evidence="1">The sequence shown here is derived from an EMBL/GenBank/DDBJ whole genome shotgun (WGS) entry which is preliminary data.</text>
</comment>
<reference evidence="1" key="1">
    <citation type="journal article" date="2015" name="Nature">
        <title>Complex archaea that bridge the gap between prokaryotes and eukaryotes.</title>
        <authorList>
            <person name="Spang A."/>
            <person name="Saw J.H."/>
            <person name="Jorgensen S.L."/>
            <person name="Zaremba-Niedzwiedzka K."/>
            <person name="Martijn J."/>
            <person name="Lind A.E."/>
            <person name="van Eijk R."/>
            <person name="Schleper C."/>
            <person name="Guy L."/>
            <person name="Ettema T.J."/>
        </authorList>
    </citation>
    <scope>NUCLEOTIDE SEQUENCE</scope>
</reference>
<evidence type="ECO:0000313" key="1">
    <source>
        <dbReference type="EMBL" id="KKL70356.1"/>
    </source>
</evidence>